<dbReference type="NCBIfam" id="TIGR01554">
    <property type="entry name" value="major_cap_HK97"/>
    <property type="match status" value="1"/>
</dbReference>
<dbReference type="InterPro" id="IPR054612">
    <property type="entry name" value="Phage_capsid-like_C"/>
</dbReference>
<name>A0ABM7VVA7_9ENTR</name>
<accession>A0ABM7VVA7</accession>
<dbReference type="Gene3D" id="3.30.2400.10">
    <property type="entry name" value="Major capsid protein gp5"/>
    <property type="match status" value="1"/>
</dbReference>
<dbReference type="Proteomes" id="UP001320460">
    <property type="component" value="Chromosome"/>
</dbReference>
<organism evidence="4 5">
    <name type="scientific">Phytobacter diazotrophicus</name>
    <dbReference type="NCBI Taxonomy" id="395631"/>
    <lineage>
        <taxon>Bacteria</taxon>
        <taxon>Pseudomonadati</taxon>
        <taxon>Pseudomonadota</taxon>
        <taxon>Gammaproteobacteria</taxon>
        <taxon>Enterobacterales</taxon>
        <taxon>Enterobacteriaceae</taxon>
        <taxon>Phytobacter</taxon>
    </lineage>
</organism>
<evidence type="ECO:0000313" key="5">
    <source>
        <dbReference type="Proteomes" id="UP001320460"/>
    </source>
</evidence>
<feature type="domain" description="Phage capsid-like C-terminal" evidence="3">
    <location>
        <begin position="127"/>
        <end position="403"/>
    </location>
</feature>
<protein>
    <submittedName>
        <fullName evidence="4">Phage capsid protein</fullName>
    </submittedName>
</protein>
<dbReference type="InterPro" id="IPR024455">
    <property type="entry name" value="Phage_capsid"/>
</dbReference>
<dbReference type="EMBL" id="AP025334">
    <property type="protein sequence ID" value="BDD50959.1"/>
    <property type="molecule type" value="Genomic_DNA"/>
</dbReference>
<keyword evidence="5" id="KW-1185">Reference proteome</keyword>
<feature type="compositionally biased region" description="Low complexity" evidence="2">
    <location>
        <begin position="73"/>
        <end position="85"/>
    </location>
</feature>
<proteinExistence type="predicted"/>
<evidence type="ECO:0000313" key="4">
    <source>
        <dbReference type="EMBL" id="BDD50959.1"/>
    </source>
</evidence>
<sequence>MALHELKQKRNTIAADMRALHEKIGDTAWTDEQRTQWGAMKSELDALDAQIAREEELRRQDQTYIEDQEGEQRQQQGNNGDPQQQASERRAAAFNGFLRRGVAELSAEERQALRELRAQGTSPDEQGGYTVPTQFQNRIVESMRAYGGIASISQILTTATGQDIAWSTSDGTTEEGELLAENTAASEGDTTFGTAILGAKKLSSKIIRVSNELLQDSGVDIEAFLASRIASRIGRGEAKYLVLGTGAGTPLQPKGLAASVTNTVSTAAAATFKWTELNSLKHAVDPAYRNGPNVRFAFNDATLQVIEEMVDAQNRPLWLPSIIGGAPATVLQTPYVIDPAIPNVAAGAKFAYFGDFNRFIIRRVSYMTLKRLVERYAEYDQTAFLAFHRFDCVLEDTAAIKALAGKAA</sequence>
<evidence type="ECO:0000256" key="2">
    <source>
        <dbReference type="SAM" id="MobiDB-lite"/>
    </source>
</evidence>
<dbReference type="Pfam" id="PF05065">
    <property type="entry name" value="Phage_capsid"/>
    <property type="match status" value="1"/>
</dbReference>
<gene>
    <name evidence="4" type="ORF">PDTA9734_24460</name>
</gene>
<evidence type="ECO:0000259" key="3">
    <source>
        <dbReference type="Pfam" id="PF05065"/>
    </source>
</evidence>
<evidence type="ECO:0000256" key="1">
    <source>
        <dbReference type="ARBA" id="ARBA00004328"/>
    </source>
</evidence>
<dbReference type="SUPFAM" id="SSF56563">
    <property type="entry name" value="Major capsid protein gp5"/>
    <property type="match status" value="1"/>
</dbReference>
<comment type="subcellular location">
    <subcellularLocation>
        <location evidence="1">Virion</location>
    </subcellularLocation>
</comment>
<feature type="region of interest" description="Disordered" evidence="2">
    <location>
        <begin position="68"/>
        <end position="88"/>
    </location>
</feature>
<dbReference type="RefSeq" id="WP_125124585.1">
    <property type="nucleotide sequence ID" value="NZ_AP025334.1"/>
</dbReference>
<reference evidence="4 5" key="1">
    <citation type="submission" date="2021-12" db="EMBL/GenBank/DDBJ databases">
        <title>Complete genome sequence of Phytobacter diazotrophicus TA9734.</title>
        <authorList>
            <person name="Kubota H."/>
            <person name="Nakayama Y."/>
            <person name="Ariyoshi T."/>
        </authorList>
    </citation>
    <scope>NUCLEOTIDE SEQUENCE [LARGE SCALE GENOMIC DNA]</scope>
    <source>
        <strain evidence="4 5">TA9734</strain>
    </source>
</reference>